<comment type="subcellular location">
    <subcellularLocation>
        <location evidence="9">Cell membrane</location>
        <topology evidence="9">Multi-pass membrane protein</topology>
    </subcellularLocation>
</comment>
<keyword evidence="3 9" id="KW-0645">Protease</keyword>
<organism evidence="12 13">
    <name type="scientific">Syntrophotalea acetylenivorans</name>
    <dbReference type="NCBI Taxonomy" id="1842532"/>
    <lineage>
        <taxon>Bacteria</taxon>
        <taxon>Pseudomonadati</taxon>
        <taxon>Thermodesulfobacteriota</taxon>
        <taxon>Desulfuromonadia</taxon>
        <taxon>Desulfuromonadales</taxon>
        <taxon>Syntrophotaleaceae</taxon>
        <taxon>Syntrophotalea</taxon>
    </lineage>
</organism>
<evidence type="ECO:0000256" key="7">
    <source>
        <dbReference type="ARBA" id="ARBA00022989"/>
    </source>
</evidence>
<dbReference type="EC" id="3.4.23.36" evidence="9"/>
<evidence type="ECO:0000256" key="11">
    <source>
        <dbReference type="RuleBase" id="RU004181"/>
    </source>
</evidence>
<evidence type="ECO:0000256" key="5">
    <source>
        <dbReference type="ARBA" id="ARBA00022750"/>
    </source>
</evidence>
<protein>
    <recommendedName>
        <fullName evidence="9">Lipoprotein signal peptidase</fullName>
        <ecNumber evidence="9">3.4.23.36</ecNumber>
    </recommendedName>
    <alternativeName>
        <fullName evidence="9">Prolipoprotein signal peptidase</fullName>
    </alternativeName>
    <alternativeName>
        <fullName evidence="9">Signal peptidase II</fullName>
        <shortName evidence="9">SPase II</shortName>
    </alternativeName>
</protein>
<comment type="similarity">
    <text evidence="1 9 11">Belongs to the peptidase A8 family.</text>
</comment>
<feature type="transmembrane region" description="Helical" evidence="9">
    <location>
        <begin position="95"/>
        <end position="112"/>
    </location>
</feature>
<evidence type="ECO:0000313" key="12">
    <source>
        <dbReference type="EMBL" id="APG29146.1"/>
    </source>
</evidence>
<dbReference type="RefSeq" id="WP_072285172.1">
    <property type="nucleotide sequence ID" value="NZ_CP015519.1"/>
</dbReference>
<dbReference type="NCBIfam" id="TIGR00077">
    <property type="entry name" value="lspA"/>
    <property type="match status" value="1"/>
</dbReference>
<dbReference type="InterPro" id="IPR001872">
    <property type="entry name" value="Peptidase_A8"/>
</dbReference>
<dbReference type="GO" id="GO:0005886">
    <property type="term" value="C:plasma membrane"/>
    <property type="evidence" value="ECO:0007669"/>
    <property type="project" value="UniProtKB-SubCell"/>
</dbReference>
<comment type="pathway">
    <text evidence="9">Protein modification; lipoprotein biosynthesis (signal peptide cleavage).</text>
</comment>
<dbReference type="UniPathway" id="UPA00665"/>
<keyword evidence="7 9" id="KW-1133">Transmembrane helix</keyword>
<evidence type="ECO:0000256" key="1">
    <source>
        <dbReference type="ARBA" id="ARBA00006139"/>
    </source>
</evidence>
<comment type="caution">
    <text evidence="9">Lacks conserved residue(s) required for the propagation of feature annotation.</text>
</comment>
<evidence type="ECO:0000256" key="9">
    <source>
        <dbReference type="HAMAP-Rule" id="MF_00161"/>
    </source>
</evidence>
<dbReference type="HAMAP" id="MF_00161">
    <property type="entry name" value="LspA"/>
    <property type="match status" value="1"/>
</dbReference>
<dbReference type="Pfam" id="PF01252">
    <property type="entry name" value="Peptidase_A8"/>
    <property type="match status" value="1"/>
</dbReference>
<proteinExistence type="inferred from homology"/>
<evidence type="ECO:0000256" key="4">
    <source>
        <dbReference type="ARBA" id="ARBA00022692"/>
    </source>
</evidence>
<dbReference type="PROSITE" id="PS00855">
    <property type="entry name" value="SPASE_II"/>
    <property type="match status" value="1"/>
</dbReference>
<name>A0A1L3GT61_9BACT</name>
<keyword evidence="4 9" id="KW-0812">Transmembrane</keyword>
<dbReference type="GO" id="GO:0006508">
    <property type="term" value="P:proteolysis"/>
    <property type="evidence" value="ECO:0007669"/>
    <property type="project" value="UniProtKB-KW"/>
</dbReference>
<keyword evidence="8 9" id="KW-0472">Membrane</keyword>
<evidence type="ECO:0000256" key="6">
    <source>
        <dbReference type="ARBA" id="ARBA00022801"/>
    </source>
</evidence>
<evidence type="ECO:0000313" key="13">
    <source>
        <dbReference type="Proteomes" id="UP000182517"/>
    </source>
</evidence>
<dbReference type="KEGG" id="pef:A7E78_13525"/>
<dbReference type="STRING" id="1842532.A7E78_13525"/>
<dbReference type="PRINTS" id="PR00781">
    <property type="entry name" value="LIPOSIGPTASE"/>
</dbReference>
<feature type="transmembrane region" description="Helical" evidence="9">
    <location>
        <begin position="132"/>
        <end position="152"/>
    </location>
</feature>
<accession>A0A1L3GT61</accession>
<evidence type="ECO:0000256" key="2">
    <source>
        <dbReference type="ARBA" id="ARBA00022475"/>
    </source>
</evidence>
<feature type="transmembrane region" description="Helical" evidence="9">
    <location>
        <begin position="65"/>
        <end position="83"/>
    </location>
</feature>
<comment type="function">
    <text evidence="9 10">This protein specifically catalyzes the removal of signal peptides from prolipoproteins.</text>
</comment>
<dbReference type="PANTHER" id="PTHR33695">
    <property type="entry name" value="LIPOPROTEIN SIGNAL PEPTIDASE"/>
    <property type="match status" value="1"/>
</dbReference>
<dbReference type="PANTHER" id="PTHR33695:SF1">
    <property type="entry name" value="LIPOPROTEIN SIGNAL PEPTIDASE"/>
    <property type="match status" value="1"/>
</dbReference>
<comment type="catalytic activity">
    <reaction evidence="9 10">
        <text>Release of signal peptides from bacterial membrane prolipoproteins. Hydrolyzes -Xaa-Yaa-Zaa-|-(S,diacylglyceryl)Cys-, in which Xaa is hydrophobic (preferably Leu), and Yaa (Ala or Ser) and Zaa (Gly or Ala) have small, neutral side chains.</text>
        <dbReference type="EC" id="3.4.23.36"/>
    </reaction>
</comment>
<gene>
    <name evidence="9" type="primary">lspA</name>
    <name evidence="12" type="ORF">A7E78_13525</name>
</gene>
<keyword evidence="2 9" id="KW-1003">Cell membrane</keyword>
<evidence type="ECO:0000256" key="3">
    <source>
        <dbReference type="ARBA" id="ARBA00022670"/>
    </source>
</evidence>
<evidence type="ECO:0000256" key="8">
    <source>
        <dbReference type="ARBA" id="ARBA00023136"/>
    </source>
</evidence>
<evidence type="ECO:0000256" key="10">
    <source>
        <dbReference type="RuleBase" id="RU000594"/>
    </source>
</evidence>
<keyword evidence="13" id="KW-1185">Reference proteome</keyword>
<keyword evidence="6 9" id="KW-0378">Hydrolase</keyword>
<dbReference type="GO" id="GO:0004190">
    <property type="term" value="F:aspartic-type endopeptidase activity"/>
    <property type="evidence" value="ECO:0007669"/>
    <property type="project" value="UniProtKB-UniRule"/>
</dbReference>
<reference evidence="12 13" key="1">
    <citation type="journal article" date="2017" name="Genome Announc.">
        <title>Complete Genome Sequences of Two Acetylene-Fermenting Pelobacter acetylenicus Strains.</title>
        <authorList>
            <person name="Sutton J.M."/>
            <person name="Baesman S.M."/>
            <person name="Fierst J.L."/>
            <person name="Poret-Peterson A.T."/>
            <person name="Oremland R.S."/>
            <person name="Dunlap D.S."/>
            <person name="Akob D.M."/>
        </authorList>
    </citation>
    <scope>NUCLEOTIDE SEQUENCE [LARGE SCALE GENOMIC DNA]</scope>
    <source>
        <strain evidence="12 13">SFB93</strain>
    </source>
</reference>
<feature type="active site" evidence="9">
    <location>
        <position position="137"/>
    </location>
</feature>
<feature type="active site" evidence="9">
    <location>
        <position position="119"/>
    </location>
</feature>
<dbReference type="AlphaFoldDB" id="A0A1L3GT61"/>
<keyword evidence="5 9" id="KW-0064">Aspartyl protease</keyword>
<sequence>MINRLRLALPIAGLVVFFDQLSKIFIDRRFAIYESVEVVENFFHITYVRNKGAAFGLFADSAFRVPFFICVALLAVVGIFWYLAQVEDSQRGQQVGLSLVLGGALGNLVDRIRLGEVIDFLDVHWYRHHWPAFNVADIAICVGVGLLLLGLWQAERQAKRD</sequence>
<dbReference type="EMBL" id="CP015519">
    <property type="protein sequence ID" value="APG29146.1"/>
    <property type="molecule type" value="Genomic_DNA"/>
</dbReference>
<dbReference type="Proteomes" id="UP000182517">
    <property type="component" value="Chromosome"/>
</dbReference>